<feature type="compositionally biased region" description="Basic and acidic residues" evidence="1">
    <location>
        <begin position="8"/>
        <end position="26"/>
    </location>
</feature>
<sequence>MHVKHRKENADAERPPVERREMEAVHFADVPDDAVRRTRQQERILRQLPPRIPEERGERQEEHHRNDPDSDSPAGISGAAEPDAAGQNRKRNQERRTPLSDAVSCQCHDFPSIALPFFQQFL</sequence>
<comment type="caution">
    <text evidence="2">The sequence shown here is derived from an EMBL/GenBank/DDBJ whole genome shotgun (WGS) entry which is preliminary data.</text>
</comment>
<dbReference type="EMBL" id="VSSQ01088182">
    <property type="protein sequence ID" value="MPN34901.1"/>
    <property type="molecule type" value="Genomic_DNA"/>
</dbReference>
<organism evidence="2">
    <name type="scientific">bioreactor metagenome</name>
    <dbReference type="NCBI Taxonomy" id="1076179"/>
    <lineage>
        <taxon>unclassified sequences</taxon>
        <taxon>metagenomes</taxon>
        <taxon>ecological metagenomes</taxon>
    </lineage>
</organism>
<dbReference type="AlphaFoldDB" id="A0A645H7A1"/>
<proteinExistence type="predicted"/>
<feature type="compositionally biased region" description="Basic and acidic residues" evidence="1">
    <location>
        <begin position="52"/>
        <end position="68"/>
    </location>
</feature>
<evidence type="ECO:0000313" key="2">
    <source>
        <dbReference type="EMBL" id="MPN34901.1"/>
    </source>
</evidence>
<gene>
    <name evidence="2" type="ORF">SDC9_182395</name>
</gene>
<evidence type="ECO:0000256" key="1">
    <source>
        <dbReference type="SAM" id="MobiDB-lite"/>
    </source>
</evidence>
<name>A0A645H7A1_9ZZZZ</name>
<reference evidence="2" key="1">
    <citation type="submission" date="2019-08" db="EMBL/GenBank/DDBJ databases">
        <authorList>
            <person name="Kucharzyk K."/>
            <person name="Murdoch R.W."/>
            <person name="Higgins S."/>
            <person name="Loffler F."/>
        </authorList>
    </citation>
    <scope>NUCLEOTIDE SEQUENCE</scope>
</reference>
<accession>A0A645H7A1</accession>
<feature type="region of interest" description="Disordered" evidence="1">
    <location>
        <begin position="1"/>
        <end position="105"/>
    </location>
</feature>
<protein>
    <submittedName>
        <fullName evidence="2">Uncharacterized protein</fullName>
    </submittedName>
</protein>
<feature type="compositionally biased region" description="Basic and acidic residues" evidence="1">
    <location>
        <begin position="33"/>
        <end position="45"/>
    </location>
</feature>